<feature type="domain" description="Serine aminopeptidase S33" evidence="3">
    <location>
        <begin position="93"/>
        <end position="195"/>
    </location>
</feature>
<feature type="region of interest" description="Disordered" evidence="1">
    <location>
        <begin position="323"/>
        <end position="347"/>
    </location>
</feature>
<feature type="transmembrane region" description="Helical" evidence="2">
    <location>
        <begin position="17"/>
        <end position="40"/>
    </location>
</feature>
<dbReference type="EMBL" id="AP019377">
    <property type="protein sequence ID" value="BBH94855.1"/>
    <property type="molecule type" value="Genomic_DNA"/>
</dbReference>
<dbReference type="InterPro" id="IPR029058">
    <property type="entry name" value="AB_hydrolase_fold"/>
</dbReference>
<name>A0A455T6Z3_9CHLR</name>
<dbReference type="AlphaFoldDB" id="A0A455T6Z3"/>
<gene>
    <name evidence="4" type="ORF">KTA_30540</name>
</gene>
<keyword evidence="2" id="KW-0812">Transmembrane</keyword>
<organism evidence="4">
    <name type="scientific">Thermogemmatispora argillosa</name>
    <dbReference type="NCBI Taxonomy" id="2045280"/>
    <lineage>
        <taxon>Bacteria</taxon>
        <taxon>Bacillati</taxon>
        <taxon>Chloroflexota</taxon>
        <taxon>Ktedonobacteria</taxon>
        <taxon>Thermogemmatisporales</taxon>
        <taxon>Thermogemmatisporaceae</taxon>
        <taxon>Thermogemmatispora</taxon>
    </lineage>
</organism>
<evidence type="ECO:0000313" key="4">
    <source>
        <dbReference type="EMBL" id="BBH94855.1"/>
    </source>
</evidence>
<protein>
    <submittedName>
        <fullName evidence="4">Alpha/beta hydrolase</fullName>
    </submittedName>
</protein>
<dbReference type="SUPFAM" id="SSF53474">
    <property type="entry name" value="alpha/beta-Hydrolases"/>
    <property type="match status" value="1"/>
</dbReference>
<dbReference type="PANTHER" id="PTHR43358:SF4">
    <property type="entry name" value="ALPHA_BETA HYDROLASE FOLD-1 DOMAIN-CONTAINING PROTEIN"/>
    <property type="match status" value="1"/>
</dbReference>
<evidence type="ECO:0000256" key="2">
    <source>
        <dbReference type="SAM" id="Phobius"/>
    </source>
</evidence>
<dbReference type="InterPro" id="IPR022742">
    <property type="entry name" value="Hydrolase_4"/>
</dbReference>
<proteinExistence type="predicted"/>
<dbReference type="Pfam" id="PF12146">
    <property type="entry name" value="Hydrolase_4"/>
    <property type="match status" value="1"/>
</dbReference>
<keyword evidence="2" id="KW-0472">Membrane</keyword>
<keyword evidence="4" id="KW-0378">Hydrolase</keyword>
<dbReference type="Gene3D" id="3.40.50.1820">
    <property type="entry name" value="alpha/beta hydrolase"/>
    <property type="match status" value="1"/>
</dbReference>
<reference evidence="4" key="1">
    <citation type="submission" date="2018-12" db="EMBL/GenBank/DDBJ databases">
        <title>Novel natural products biosynthetic potential of the class Ktedonobacteria.</title>
        <authorList>
            <person name="Zheng Y."/>
            <person name="Saitou A."/>
            <person name="Wang C.M."/>
            <person name="Toyoda A."/>
            <person name="Minakuchi Y."/>
            <person name="Sekiguchi Y."/>
            <person name="Ueda K."/>
            <person name="Takano H."/>
            <person name="Sakai Y."/>
            <person name="Yokota A."/>
            <person name="Yabe S."/>
        </authorList>
    </citation>
    <scope>NUCLEOTIDE SEQUENCE</scope>
    <source>
        <strain evidence="4">A3-2</strain>
    </source>
</reference>
<dbReference type="InterPro" id="IPR052920">
    <property type="entry name" value="DNA-binding_regulatory"/>
</dbReference>
<sequence length="347" mass="37931">MIELSKIRVGKPSLKQLLVGGLGSVIGVAGFILTVAVYVVETLIRPKKIVSFADLYKISPFELELPAEAVTFPAPNSDHMVNGWYIPYPGATTTILVCPGYRSGMADVLGMCAHLWKAGHNVLVFEYYGHGQEVGKPVTLGYREINDFMGAVAYAKERAPQARLGVIAYSMGAAVAIMCSARCPDVEAIVADSSFATHWSVIDYNVHRVLHLPAAPFTWVADYLLWWRAGYRFDQVAPLRDIGKIAPRPILIIHGGKDSLVDPRDAPLLYEAAGEPKELWIVPEADHCGAYFADRRAYVNKVLSFFDEHLKKPRPRLQLIEGEAAGSALPRPAQATGEAVSDLSEAS</sequence>
<evidence type="ECO:0000256" key="1">
    <source>
        <dbReference type="SAM" id="MobiDB-lite"/>
    </source>
</evidence>
<keyword evidence="2" id="KW-1133">Transmembrane helix</keyword>
<accession>A0A455T6Z3</accession>
<dbReference type="GO" id="GO:0016787">
    <property type="term" value="F:hydrolase activity"/>
    <property type="evidence" value="ECO:0007669"/>
    <property type="project" value="UniProtKB-KW"/>
</dbReference>
<dbReference type="PANTHER" id="PTHR43358">
    <property type="entry name" value="ALPHA/BETA-HYDROLASE"/>
    <property type="match status" value="1"/>
</dbReference>
<evidence type="ECO:0000259" key="3">
    <source>
        <dbReference type="Pfam" id="PF12146"/>
    </source>
</evidence>